<feature type="transmembrane region" description="Helical" evidence="7">
    <location>
        <begin position="7"/>
        <end position="25"/>
    </location>
</feature>
<feature type="transmembrane region" description="Helical" evidence="7">
    <location>
        <begin position="216"/>
        <end position="235"/>
    </location>
</feature>
<keyword evidence="4 7" id="KW-0812">Transmembrane</keyword>
<dbReference type="PANTHER" id="PTHR42865:SF7">
    <property type="entry name" value="PROTON_GLUTAMATE-ASPARTATE SYMPORTER"/>
    <property type="match status" value="1"/>
</dbReference>
<organism evidence="8 9">
    <name type="scientific">Streptococcus zalophi</name>
    <dbReference type="NCBI Taxonomy" id="640031"/>
    <lineage>
        <taxon>Bacteria</taxon>
        <taxon>Bacillati</taxon>
        <taxon>Bacillota</taxon>
        <taxon>Bacilli</taxon>
        <taxon>Lactobacillales</taxon>
        <taxon>Streptococcaceae</taxon>
        <taxon>Streptococcus</taxon>
    </lineage>
</organism>
<evidence type="ECO:0000256" key="1">
    <source>
        <dbReference type="ARBA" id="ARBA00004651"/>
    </source>
</evidence>
<comment type="subcellular location">
    <subcellularLocation>
        <location evidence="1">Cell membrane</location>
        <topology evidence="1">Multi-pass membrane protein</topology>
    </subcellularLocation>
</comment>
<dbReference type="InterPro" id="IPR001991">
    <property type="entry name" value="Na-dicarboxylate_symporter"/>
</dbReference>
<evidence type="ECO:0000256" key="2">
    <source>
        <dbReference type="ARBA" id="ARBA00022448"/>
    </source>
</evidence>
<protein>
    <submittedName>
        <fullName evidence="8">Dicarboxylate/amino acid:cation symporter</fullName>
    </submittedName>
</protein>
<keyword evidence="6 7" id="KW-0472">Membrane</keyword>
<evidence type="ECO:0000256" key="4">
    <source>
        <dbReference type="ARBA" id="ARBA00022692"/>
    </source>
</evidence>
<feature type="transmembrane region" description="Helical" evidence="7">
    <location>
        <begin position="130"/>
        <end position="157"/>
    </location>
</feature>
<reference evidence="8 9" key="1">
    <citation type="journal article" date="2021" name="Int. J. Syst. Evol. Microbiol.">
        <title>Streptococcus vicugnae sp. nov., isolated from faeces of alpacas (Vicugna pacos) and cattle (Bos taurus), Streptococcus zalophi sp. nov., and Streptococcus pacificus sp. nov., isolated from respiratory tract of California sea lions (Zalophus californianus).</title>
        <authorList>
            <person name="Volokhov D.V."/>
            <person name="Zagorodnyaya T.A."/>
            <person name="Shen Z."/>
            <person name="Blom J."/>
            <person name="Furtak V.A."/>
            <person name="Eisenberg T."/>
            <person name="Fan P."/>
            <person name="Jeong K.C."/>
            <person name="Gao Y."/>
            <person name="Zhang S."/>
            <person name="Amselle M."/>
        </authorList>
    </citation>
    <scope>NUCLEOTIDE SEQUENCE [LARGE SCALE GENOMIC DNA]</scope>
    <source>
        <strain evidence="9">CSL7508-lung</strain>
    </source>
</reference>
<feature type="transmembrane region" description="Helical" evidence="7">
    <location>
        <begin position="37"/>
        <end position="59"/>
    </location>
</feature>
<accession>A0A934P9N7</accession>
<dbReference type="PANTHER" id="PTHR42865">
    <property type="entry name" value="PROTON/GLUTAMATE-ASPARTATE SYMPORTER"/>
    <property type="match status" value="1"/>
</dbReference>
<feature type="transmembrane region" description="Helical" evidence="7">
    <location>
        <begin position="247"/>
        <end position="268"/>
    </location>
</feature>
<evidence type="ECO:0000256" key="7">
    <source>
        <dbReference type="SAM" id="Phobius"/>
    </source>
</evidence>
<keyword evidence="3" id="KW-1003">Cell membrane</keyword>
<keyword evidence="9" id="KW-1185">Reference proteome</keyword>
<sequence>MKKISFITQIVLAVIVGIAFGLWLPDLTAYFSIFGQIFLKLMQMSIPILIFGQIVYALGSIEKKDISRIGSLTIIIFAVSTLIAAFWGILFGTLFKPGQGVAISLTSEEAIAAQELNIYDTFIDFFPSNIFASLSGGSIIQIIVFSLIFGTAINIYVQSHSNNVILKILEEINDIVMVVIKIVMTVAPIGIFSLIADTTSEAGLSVILPLLKYLVVYAFATFIFLIIWIGVVSTYCKKSIKFVISGVKNMSVVALTTGSSAITLSTAIEGAKNNLKIDDYITNLVLPLGVSLNSNGASMHMAITVVTVAQMYSFDLSVEKLIYLGVLASLVSLANSVAPGSSIVSLAIIFPQMGIPIEAVALFAGVDYFVGMIRTILNVDSDVFTAMLVAKTVGKLKK</sequence>
<evidence type="ECO:0000256" key="6">
    <source>
        <dbReference type="ARBA" id="ARBA00023136"/>
    </source>
</evidence>
<gene>
    <name evidence="8" type="ORF">JHK64_03075</name>
</gene>
<dbReference type="PRINTS" id="PR00173">
    <property type="entry name" value="EDTRNSPORT"/>
</dbReference>
<feature type="transmembrane region" description="Helical" evidence="7">
    <location>
        <begin position="321"/>
        <end position="338"/>
    </location>
</feature>
<proteinExistence type="predicted"/>
<name>A0A934P9N7_9STRE</name>
<dbReference type="Pfam" id="PF00375">
    <property type="entry name" value="SDF"/>
    <property type="match status" value="1"/>
</dbReference>
<dbReference type="Gene3D" id="1.10.3860.10">
    <property type="entry name" value="Sodium:dicarboxylate symporter"/>
    <property type="match status" value="1"/>
</dbReference>
<dbReference type="EMBL" id="JAENBP010000003">
    <property type="protein sequence ID" value="MBJ8349614.1"/>
    <property type="molecule type" value="Genomic_DNA"/>
</dbReference>
<evidence type="ECO:0000313" key="9">
    <source>
        <dbReference type="Proteomes" id="UP000644875"/>
    </source>
</evidence>
<dbReference type="GO" id="GO:0005886">
    <property type="term" value="C:plasma membrane"/>
    <property type="evidence" value="ECO:0007669"/>
    <property type="project" value="UniProtKB-SubCell"/>
</dbReference>
<evidence type="ECO:0000313" key="8">
    <source>
        <dbReference type="EMBL" id="MBJ8349614.1"/>
    </source>
</evidence>
<keyword evidence="2" id="KW-0813">Transport</keyword>
<dbReference type="Proteomes" id="UP000644875">
    <property type="component" value="Unassembled WGS sequence"/>
</dbReference>
<evidence type="ECO:0000256" key="5">
    <source>
        <dbReference type="ARBA" id="ARBA00022989"/>
    </source>
</evidence>
<dbReference type="InterPro" id="IPR036458">
    <property type="entry name" value="Na:dicarbo_symporter_sf"/>
</dbReference>
<dbReference type="AlphaFoldDB" id="A0A934P9N7"/>
<evidence type="ECO:0000256" key="3">
    <source>
        <dbReference type="ARBA" id="ARBA00022475"/>
    </source>
</evidence>
<comment type="caution">
    <text evidence="8">The sequence shown here is derived from an EMBL/GenBank/DDBJ whole genome shotgun (WGS) entry which is preliminary data.</text>
</comment>
<dbReference type="RefSeq" id="WP_199567541.1">
    <property type="nucleotide sequence ID" value="NZ_JAENBP010000003.1"/>
</dbReference>
<feature type="transmembrane region" description="Helical" evidence="7">
    <location>
        <begin position="71"/>
        <end position="95"/>
    </location>
</feature>
<dbReference type="GO" id="GO:0015293">
    <property type="term" value="F:symporter activity"/>
    <property type="evidence" value="ECO:0007669"/>
    <property type="project" value="UniProtKB-KW"/>
</dbReference>
<feature type="transmembrane region" description="Helical" evidence="7">
    <location>
        <begin position="288"/>
        <end position="309"/>
    </location>
</feature>
<dbReference type="SUPFAM" id="SSF118215">
    <property type="entry name" value="Proton glutamate symport protein"/>
    <property type="match status" value="1"/>
</dbReference>
<keyword evidence="5 7" id="KW-1133">Transmembrane helix</keyword>
<feature type="transmembrane region" description="Helical" evidence="7">
    <location>
        <begin position="178"/>
        <end position="196"/>
    </location>
</feature>
<feature type="transmembrane region" description="Helical" evidence="7">
    <location>
        <begin position="344"/>
        <end position="370"/>
    </location>
</feature>